<dbReference type="AlphaFoldDB" id="A0AAW8DBJ2"/>
<dbReference type="EMBL" id="JAUSRG010000004">
    <property type="protein sequence ID" value="MDP9905153.1"/>
    <property type="molecule type" value="Genomic_DNA"/>
</dbReference>
<keyword evidence="4" id="KW-1185">Reference proteome</keyword>
<proteinExistence type="predicted"/>
<evidence type="ECO:0000313" key="4">
    <source>
        <dbReference type="Proteomes" id="UP001230951"/>
    </source>
</evidence>
<dbReference type="RefSeq" id="WP_306961105.1">
    <property type="nucleotide sequence ID" value="NZ_JAUSRG010000004.1"/>
</dbReference>
<dbReference type="Proteomes" id="UP001242995">
    <property type="component" value="Unassembled WGS sequence"/>
</dbReference>
<sequence length="95" mass="9550">MKTVSKIVGAALDGVAGGLALAFILCVAVSVIAISTGSRATLPGLFTATRGAENGALALEFQPNFAGMVVVIALSVLVSVVMAVRRTNPQTPGPR</sequence>
<feature type="transmembrane region" description="Helical" evidence="1">
    <location>
        <begin position="12"/>
        <end position="34"/>
    </location>
</feature>
<evidence type="ECO:0000313" key="3">
    <source>
        <dbReference type="EMBL" id="MDQ0181349.1"/>
    </source>
</evidence>
<keyword evidence="1" id="KW-0812">Transmembrane</keyword>
<gene>
    <name evidence="2" type="ORF">J2S90_002112</name>
    <name evidence="3" type="ORF">J2S93_002780</name>
</gene>
<evidence type="ECO:0000313" key="5">
    <source>
        <dbReference type="Proteomes" id="UP001242995"/>
    </source>
</evidence>
<organism evidence="2 5">
    <name type="scientific">Arthrobacter bambusae</name>
    <dbReference type="NCBI Taxonomy" id="1338426"/>
    <lineage>
        <taxon>Bacteria</taxon>
        <taxon>Bacillati</taxon>
        <taxon>Actinomycetota</taxon>
        <taxon>Actinomycetes</taxon>
        <taxon>Micrococcales</taxon>
        <taxon>Micrococcaceae</taxon>
        <taxon>Arthrobacter</taxon>
    </lineage>
</organism>
<keyword evidence="1" id="KW-1133">Transmembrane helix</keyword>
<dbReference type="Proteomes" id="UP001230951">
    <property type="component" value="Unassembled WGS sequence"/>
</dbReference>
<feature type="transmembrane region" description="Helical" evidence="1">
    <location>
        <begin position="65"/>
        <end position="84"/>
    </location>
</feature>
<evidence type="ECO:0000313" key="2">
    <source>
        <dbReference type="EMBL" id="MDP9905153.1"/>
    </source>
</evidence>
<protein>
    <submittedName>
        <fullName evidence="2">Uncharacterized protein</fullName>
    </submittedName>
</protein>
<comment type="caution">
    <text evidence="2">The sequence shown here is derived from an EMBL/GenBank/DDBJ whole genome shotgun (WGS) entry which is preliminary data.</text>
</comment>
<evidence type="ECO:0000256" key="1">
    <source>
        <dbReference type="SAM" id="Phobius"/>
    </source>
</evidence>
<name>A0AAW8DBJ2_9MICC</name>
<keyword evidence="1" id="KW-0472">Membrane</keyword>
<accession>A0AAW8DBJ2</accession>
<reference evidence="2 4" key="1">
    <citation type="submission" date="2023-07" db="EMBL/GenBank/DDBJ databases">
        <title>Sorghum-associated microbial communities from plants grown in Nebraska, USA.</title>
        <authorList>
            <person name="Schachtman D."/>
        </authorList>
    </citation>
    <scope>NUCLEOTIDE SEQUENCE</scope>
    <source>
        <strain evidence="2">DS1006</strain>
        <strain evidence="3 4">DS1016</strain>
    </source>
</reference>
<dbReference type="EMBL" id="JAUSTF010000005">
    <property type="protein sequence ID" value="MDQ0181349.1"/>
    <property type="molecule type" value="Genomic_DNA"/>
</dbReference>